<sequence>MGSLACIDDGSLGLPPSLPVNNASPDLFRNRTATPLTLVVVNVRIRLC</sequence>
<proteinExistence type="predicted"/>
<evidence type="ECO:0000313" key="1">
    <source>
        <dbReference type="EMBL" id="OAY43923.1"/>
    </source>
</evidence>
<reference evidence="1" key="1">
    <citation type="submission" date="2016-02" db="EMBL/GenBank/DDBJ databases">
        <title>WGS assembly of Manihot esculenta.</title>
        <authorList>
            <person name="Bredeson J.V."/>
            <person name="Prochnik S.E."/>
            <person name="Lyons J.B."/>
            <person name="Schmutz J."/>
            <person name="Grimwood J."/>
            <person name="Vrebalov J."/>
            <person name="Bart R.S."/>
            <person name="Amuge T."/>
            <person name="Ferguson M.E."/>
            <person name="Green R."/>
            <person name="Putnam N."/>
            <person name="Stites J."/>
            <person name="Rounsley S."/>
            <person name="Rokhsar D.S."/>
        </authorList>
    </citation>
    <scope>NUCLEOTIDE SEQUENCE [LARGE SCALE GENOMIC DNA]</scope>
    <source>
        <tissue evidence="1">Leaf</tissue>
    </source>
</reference>
<accession>A0A2C9VF89</accession>
<organism evidence="1">
    <name type="scientific">Manihot esculenta</name>
    <name type="common">Cassava</name>
    <name type="synonym">Jatropha manihot</name>
    <dbReference type="NCBI Taxonomy" id="3983"/>
    <lineage>
        <taxon>Eukaryota</taxon>
        <taxon>Viridiplantae</taxon>
        <taxon>Streptophyta</taxon>
        <taxon>Embryophyta</taxon>
        <taxon>Tracheophyta</taxon>
        <taxon>Spermatophyta</taxon>
        <taxon>Magnoliopsida</taxon>
        <taxon>eudicotyledons</taxon>
        <taxon>Gunneridae</taxon>
        <taxon>Pentapetalae</taxon>
        <taxon>rosids</taxon>
        <taxon>fabids</taxon>
        <taxon>Malpighiales</taxon>
        <taxon>Euphorbiaceae</taxon>
        <taxon>Crotonoideae</taxon>
        <taxon>Manihoteae</taxon>
        <taxon>Manihot</taxon>
    </lineage>
</organism>
<dbReference type="AlphaFoldDB" id="A0A2C9VF89"/>
<protein>
    <submittedName>
        <fullName evidence="1">Uncharacterized protein</fullName>
    </submittedName>
</protein>
<dbReference type="EMBL" id="CM004394">
    <property type="protein sequence ID" value="OAY43923.1"/>
    <property type="molecule type" value="Genomic_DNA"/>
</dbReference>
<name>A0A2C9VF89_MANES</name>
<gene>
    <name evidence="1" type="ORF">MANES_08G108400</name>
</gene>